<dbReference type="Pfam" id="PF01266">
    <property type="entry name" value="DAO"/>
    <property type="match status" value="1"/>
</dbReference>
<dbReference type="GO" id="GO:0006351">
    <property type="term" value="P:DNA-templated transcription"/>
    <property type="evidence" value="ECO:0007669"/>
    <property type="project" value="InterPro"/>
</dbReference>
<keyword evidence="5" id="KW-1185">Reference proteome</keyword>
<evidence type="ECO:0000256" key="2">
    <source>
        <dbReference type="SAM" id="MobiDB-lite"/>
    </source>
</evidence>
<dbReference type="InterPro" id="IPR007219">
    <property type="entry name" value="XnlR_reg_dom"/>
</dbReference>
<dbReference type="GO" id="GO:0005737">
    <property type="term" value="C:cytoplasm"/>
    <property type="evidence" value="ECO:0007669"/>
    <property type="project" value="TreeGrafter"/>
</dbReference>
<comment type="caution">
    <text evidence="4">The sequence shown here is derived from an EMBL/GenBank/DDBJ whole genome shotgun (WGS) entry which is preliminary data.</text>
</comment>
<evidence type="ECO:0000313" key="5">
    <source>
        <dbReference type="Proteomes" id="UP000754883"/>
    </source>
</evidence>
<reference evidence="4" key="1">
    <citation type="submission" date="2021-10" db="EMBL/GenBank/DDBJ databases">
        <authorList>
            <person name="Piombo E."/>
        </authorList>
    </citation>
    <scope>NUCLEOTIDE SEQUENCE</scope>
</reference>
<feature type="region of interest" description="Disordered" evidence="2">
    <location>
        <begin position="583"/>
        <end position="604"/>
    </location>
</feature>
<gene>
    <name evidence="4" type="ORF">CBYS24578_00016775</name>
</gene>
<dbReference type="OrthoDB" id="3266505at2759"/>
<dbReference type="Proteomes" id="UP000754883">
    <property type="component" value="Unassembled WGS sequence"/>
</dbReference>
<dbReference type="GO" id="GO:0003677">
    <property type="term" value="F:DNA binding"/>
    <property type="evidence" value="ECO:0007669"/>
    <property type="project" value="InterPro"/>
</dbReference>
<dbReference type="SUPFAM" id="SSF51905">
    <property type="entry name" value="FAD/NAD(P)-binding domain"/>
    <property type="match status" value="1"/>
</dbReference>
<dbReference type="CDD" id="cd12148">
    <property type="entry name" value="fungal_TF_MHR"/>
    <property type="match status" value="1"/>
</dbReference>
<dbReference type="Pfam" id="PF04082">
    <property type="entry name" value="Fungal_trans"/>
    <property type="match status" value="1"/>
</dbReference>
<evidence type="ECO:0000256" key="1">
    <source>
        <dbReference type="ARBA" id="ARBA00023242"/>
    </source>
</evidence>
<feature type="region of interest" description="Disordered" evidence="2">
    <location>
        <begin position="1"/>
        <end position="32"/>
    </location>
</feature>
<proteinExistence type="predicted"/>
<dbReference type="AlphaFoldDB" id="A0A9N9Y539"/>
<keyword evidence="1" id="KW-0539">Nucleus</keyword>
<name>A0A9N9Y539_9HYPO</name>
<dbReference type="GO" id="GO:0008270">
    <property type="term" value="F:zinc ion binding"/>
    <property type="evidence" value="ECO:0007669"/>
    <property type="project" value="InterPro"/>
</dbReference>
<dbReference type="Gene3D" id="3.50.50.60">
    <property type="entry name" value="FAD/NAD(P)-binding domain"/>
    <property type="match status" value="1"/>
</dbReference>
<evidence type="ECO:0000313" key="4">
    <source>
        <dbReference type="EMBL" id="CAG9997253.1"/>
    </source>
</evidence>
<dbReference type="Gene3D" id="3.30.9.10">
    <property type="entry name" value="D-Amino Acid Oxidase, subunit A, domain 2"/>
    <property type="match status" value="1"/>
</dbReference>
<sequence>MSNSSSTIAANADTADSRRRGPPVNNGGLSLWQQSTRSYSNLEANRNSILPSESKYVVIGSGIAGGLLTYELIQAGVPGEDILLLEAREAASGASSRNAGHVRPDAFRGFETYAEHHGKEQALKILANERVVLEKVNQFVRQHNVPCDFNYTTTFECCMTPEFADYERRNYDAFRRAGGDVSHVKHYTGEEAAKKTGIAGVVEAYEWPAGSSHPAKLAQWLLDSVIEKGVRLYTYCPVVRVTEDRSLGKNTSISSPLWDVHTPRGTIRTAKVVYCTNGFTGHLLPQLAPHIVPYRGQAHAIVPVPTFTGSKMLRSTYSLRYSLNHYYSIIQRQSDGTIILGCSLPNPELPAEVIRGVRTIDDTQFNKAIKDDALSHFKAFFPNMGIEHAVHGEGLAHVWNGIVGLTSDEVPFLGPIDDRPGQFVCAGFNGHGMARIFTSAPGVAKLILGRPWAETGLPECFKFSQARLDKLSSSLKPATSLGPAQLRPSLALGISAEQNVKDKTAECRVLQLPQTEGPMQWRASRPILTSYAEHPCQRCSSRGIECLYSIKDKAILVPEDYLRRIDSSLNELKEMMQRNSSLISTTQASTDAVADSSERPHGDHSVAVQALVDDSTPESFIRKMREVLQPGNQTSSNVWSTGLSPIFPGSQSSASLGSAPDQQRYTVMRFDSLQTNLDFKLPTYSYAVKVVTVAERLFGDYHTFLRKSFWRDLHGTYTDFQSYSANRNWLCRLSLILAIAEAGAANDSSIATTVSSREENASSTSEIDQTTPSALSSGIELFEQGLLMLKVSYEEPTVDDIEALNLASHCSYILNRRKSAYMYAGQSIRLARSLGLDRPAPSSLSNIEREHRKRVWWTAFCIDRSTSAELGLCPAYARKSDSLDLPDSRSLTSEEKEEFYPAELLNMQIKVCEMKSDVIETVSTLKNKDIERPYEIIGECLDRLNRGREAFPRDLCSSSNIQQEYSHLDVRVLSSMVLRYNQCYILLLRPILLHQFAFILRNDGVITLSDDIRSINQICLEAARSNAKILLNLAGSQKLVKYGYWDSVHLFSSLMILNLAGLINRRRQGADQSSKKGTENDDSMYQQGRRILLELAEAGNVPSKHHLSMLEEVEAIGEIHAWPEDSALSGSENVGIELGFDNWGELIVPPDLNFDLFNPSSSYFQYM</sequence>
<dbReference type="EMBL" id="CABFNO020001545">
    <property type="protein sequence ID" value="CAG9997253.1"/>
    <property type="molecule type" value="Genomic_DNA"/>
</dbReference>
<organism evidence="4 5">
    <name type="scientific">Clonostachys byssicola</name>
    <dbReference type="NCBI Taxonomy" id="160290"/>
    <lineage>
        <taxon>Eukaryota</taxon>
        <taxon>Fungi</taxon>
        <taxon>Dikarya</taxon>
        <taxon>Ascomycota</taxon>
        <taxon>Pezizomycotina</taxon>
        <taxon>Sordariomycetes</taxon>
        <taxon>Hypocreomycetidae</taxon>
        <taxon>Hypocreales</taxon>
        <taxon>Bionectriaceae</taxon>
        <taxon>Clonostachys</taxon>
    </lineage>
</organism>
<evidence type="ECO:0000259" key="3">
    <source>
        <dbReference type="SMART" id="SM00906"/>
    </source>
</evidence>
<accession>A0A9N9Y539</accession>
<protein>
    <recommendedName>
        <fullName evidence="3">Xylanolytic transcriptional activator regulatory domain-containing protein</fullName>
    </recommendedName>
</protein>
<feature type="domain" description="Xylanolytic transcriptional activator regulatory" evidence="3">
    <location>
        <begin position="820"/>
        <end position="892"/>
    </location>
</feature>
<dbReference type="PANTHER" id="PTHR13847">
    <property type="entry name" value="SARCOSINE DEHYDROGENASE-RELATED"/>
    <property type="match status" value="1"/>
</dbReference>
<dbReference type="InterPro" id="IPR036188">
    <property type="entry name" value="FAD/NAD-bd_sf"/>
</dbReference>
<dbReference type="SMART" id="SM00906">
    <property type="entry name" value="Fungal_trans"/>
    <property type="match status" value="1"/>
</dbReference>
<dbReference type="PANTHER" id="PTHR13847:SF260">
    <property type="entry name" value="FAD DEPENDENT OXIDOREDUCTASE DOMAIN-CONTAINING PROTEIN"/>
    <property type="match status" value="1"/>
</dbReference>
<dbReference type="InterPro" id="IPR006076">
    <property type="entry name" value="FAD-dep_OxRdtase"/>
</dbReference>